<reference evidence="1" key="1">
    <citation type="submission" date="2018-05" db="EMBL/GenBank/DDBJ databases">
        <authorList>
            <person name="Lanie J.A."/>
            <person name="Ng W.-L."/>
            <person name="Kazmierczak K.M."/>
            <person name="Andrzejewski T.M."/>
            <person name="Davidsen T.M."/>
            <person name="Wayne K.J."/>
            <person name="Tettelin H."/>
            <person name="Glass J.I."/>
            <person name="Rusch D."/>
            <person name="Podicherti R."/>
            <person name="Tsui H.-C.T."/>
            <person name="Winkler M.E."/>
        </authorList>
    </citation>
    <scope>NUCLEOTIDE SEQUENCE</scope>
</reference>
<name>A0A382NPQ4_9ZZZZ</name>
<accession>A0A382NPQ4</accession>
<proteinExistence type="predicted"/>
<protein>
    <submittedName>
        <fullName evidence="1">Uncharacterized protein</fullName>
    </submittedName>
</protein>
<evidence type="ECO:0000313" key="1">
    <source>
        <dbReference type="EMBL" id="SVC62590.1"/>
    </source>
</evidence>
<dbReference type="AlphaFoldDB" id="A0A382NPQ4"/>
<dbReference type="EMBL" id="UINC01101631">
    <property type="protein sequence ID" value="SVC62590.1"/>
    <property type="molecule type" value="Genomic_DNA"/>
</dbReference>
<sequence length="49" mass="5874">MEALNIYRQMHHVVERTNFELRNFLSSPVIAINNCFAAHTNLSYLRFKY</sequence>
<gene>
    <name evidence="1" type="ORF">METZ01_LOCUS315444</name>
</gene>
<organism evidence="1">
    <name type="scientific">marine metagenome</name>
    <dbReference type="NCBI Taxonomy" id="408172"/>
    <lineage>
        <taxon>unclassified sequences</taxon>
        <taxon>metagenomes</taxon>
        <taxon>ecological metagenomes</taxon>
    </lineage>
</organism>